<evidence type="ECO:0000256" key="10">
    <source>
        <dbReference type="ARBA" id="ARBA00023004"/>
    </source>
</evidence>
<keyword evidence="5 12" id="KW-0349">Heme</keyword>
<dbReference type="AlphaFoldDB" id="A0AAF1JWM0"/>
<dbReference type="Proteomes" id="UP001196068">
    <property type="component" value="Unassembled WGS sequence"/>
</dbReference>
<dbReference type="Pfam" id="PF01654">
    <property type="entry name" value="Cyt_bd_oxida_I"/>
    <property type="match status" value="1"/>
</dbReference>
<feature type="transmembrane region" description="Helical" evidence="12">
    <location>
        <begin position="94"/>
        <end position="117"/>
    </location>
</feature>
<dbReference type="GO" id="GO:0070069">
    <property type="term" value="C:cytochrome complex"/>
    <property type="evidence" value="ECO:0007669"/>
    <property type="project" value="UniProtKB-UniRule"/>
</dbReference>
<evidence type="ECO:0000313" key="14">
    <source>
        <dbReference type="Proteomes" id="UP001196068"/>
    </source>
</evidence>
<feature type="transmembrane region" description="Helical" evidence="12">
    <location>
        <begin position="12"/>
        <end position="33"/>
    </location>
</feature>
<keyword evidence="6 12" id="KW-0812">Transmembrane</keyword>
<dbReference type="GO" id="GO:0016682">
    <property type="term" value="F:oxidoreductase activity, acting on diphenols and related substances as donors, oxygen as acceptor"/>
    <property type="evidence" value="ECO:0007669"/>
    <property type="project" value="TreeGrafter"/>
</dbReference>
<feature type="transmembrane region" description="Helical" evidence="12">
    <location>
        <begin position="215"/>
        <end position="234"/>
    </location>
</feature>
<feature type="transmembrane region" description="Helical" evidence="12">
    <location>
        <begin position="318"/>
        <end position="342"/>
    </location>
</feature>
<evidence type="ECO:0000256" key="12">
    <source>
        <dbReference type="PIRNR" id="PIRNR006446"/>
    </source>
</evidence>
<evidence type="ECO:0000256" key="8">
    <source>
        <dbReference type="ARBA" id="ARBA00022982"/>
    </source>
</evidence>
<dbReference type="PANTHER" id="PTHR30365:SF14">
    <property type="entry name" value="CYTOCHROME BD MENAQUINOL OXIDASE SUBUNIT I-RELATED"/>
    <property type="match status" value="1"/>
</dbReference>
<proteinExistence type="inferred from homology"/>
<feature type="transmembrane region" description="Helical" evidence="12">
    <location>
        <begin position="404"/>
        <end position="426"/>
    </location>
</feature>
<feature type="transmembrane region" description="Helical" evidence="12">
    <location>
        <begin position="181"/>
        <end position="203"/>
    </location>
</feature>
<keyword evidence="7 12" id="KW-0479">Metal-binding</keyword>
<keyword evidence="11 12" id="KW-0472">Membrane</keyword>
<organism evidence="13 14">
    <name type="scientific">Plastoroseomonas arctica</name>
    <dbReference type="NCBI Taxonomy" id="1509237"/>
    <lineage>
        <taxon>Bacteria</taxon>
        <taxon>Pseudomonadati</taxon>
        <taxon>Pseudomonadota</taxon>
        <taxon>Alphaproteobacteria</taxon>
        <taxon>Acetobacterales</taxon>
        <taxon>Acetobacteraceae</taxon>
        <taxon>Plastoroseomonas</taxon>
    </lineage>
</organism>
<comment type="subcellular location">
    <subcellularLocation>
        <location evidence="12">Cell inner membrane</location>
    </subcellularLocation>
    <subcellularLocation>
        <location evidence="1">Cell membrane</location>
        <topology evidence="1">Multi-pass membrane protein</topology>
    </subcellularLocation>
</comment>
<dbReference type="GO" id="GO:0005886">
    <property type="term" value="C:plasma membrane"/>
    <property type="evidence" value="ECO:0007669"/>
    <property type="project" value="UniProtKB-SubCell"/>
</dbReference>
<evidence type="ECO:0000256" key="5">
    <source>
        <dbReference type="ARBA" id="ARBA00022617"/>
    </source>
</evidence>
<dbReference type="InterPro" id="IPR002585">
    <property type="entry name" value="Cyt-d_ubiquinol_oxidase_su_1"/>
</dbReference>
<dbReference type="PANTHER" id="PTHR30365">
    <property type="entry name" value="CYTOCHROME D UBIQUINOL OXIDASE"/>
    <property type="match status" value="1"/>
</dbReference>
<name>A0AAF1JWM0_9PROT</name>
<evidence type="ECO:0000256" key="4">
    <source>
        <dbReference type="ARBA" id="ARBA00022475"/>
    </source>
</evidence>
<gene>
    <name evidence="13" type="ORF">GXW79_09630</name>
</gene>
<protein>
    <submittedName>
        <fullName evidence="13">Cytochrome ubiquinol oxidase subunit I</fullName>
    </submittedName>
</protein>
<feature type="transmembrane region" description="Helical" evidence="12">
    <location>
        <begin position="53"/>
        <end position="74"/>
    </location>
</feature>
<keyword evidence="3 12" id="KW-0813">Transport</keyword>
<dbReference type="GO" id="GO:0009055">
    <property type="term" value="F:electron transfer activity"/>
    <property type="evidence" value="ECO:0007669"/>
    <property type="project" value="UniProtKB-UniRule"/>
</dbReference>
<accession>A0AAF1JWM0</accession>
<keyword evidence="9 12" id="KW-1133">Transmembrane helix</keyword>
<dbReference type="PIRSF" id="PIRSF006446">
    <property type="entry name" value="Cyt_quinol_oxidase_1"/>
    <property type="match status" value="1"/>
</dbReference>
<evidence type="ECO:0000256" key="9">
    <source>
        <dbReference type="ARBA" id="ARBA00022989"/>
    </source>
</evidence>
<evidence type="ECO:0000256" key="11">
    <source>
        <dbReference type="ARBA" id="ARBA00023136"/>
    </source>
</evidence>
<dbReference type="GO" id="GO:0020037">
    <property type="term" value="F:heme binding"/>
    <property type="evidence" value="ECO:0007669"/>
    <property type="project" value="TreeGrafter"/>
</dbReference>
<keyword evidence="4 12" id="KW-1003">Cell membrane</keyword>
<reference evidence="13" key="1">
    <citation type="submission" date="2020-01" db="EMBL/GenBank/DDBJ databases">
        <authorList>
            <person name="Rat A."/>
        </authorList>
    </citation>
    <scope>NUCLEOTIDE SEQUENCE</scope>
    <source>
        <strain evidence="13">LMG 28251</strain>
    </source>
</reference>
<keyword evidence="8 12" id="KW-0249">Electron transport</keyword>
<dbReference type="RefSeq" id="WP_211874178.1">
    <property type="nucleotide sequence ID" value="NZ_JAAEDH010000009.1"/>
</dbReference>
<evidence type="ECO:0000256" key="3">
    <source>
        <dbReference type="ARBA" id="ARBA00022448"/>
    </source>
</evidence>
<comment type="caution">
    <text evidence="13">The sequence shown here is derived from an EMBL/GenBank/DDBJ whole genome shotgun (WGS) entry which is preliminary data.</text>
</comment>
<feature type="transmembrane region" description="Helical" evidence="12">
    <location>
        <begin position="354"/>
        <end position="372"/>
    </location>
</feature>
<reference evidence="13" key="2">
    <citation type="journal article" date="2021" name="Syst. Appl. Microbiol.">
        <title>Roseomonas hellenica sp. nov., isolated from roots of wild-growing Alkanna tinctoria.</title>
        <authorList>
            <person name="Rat A."/>
            <person name="Naranjo H.D."/>
            <person name="Lebbe L."/>
            <person name="Cnockaert M."/>
            <person name="Krigas N."/>
            <person name="Grigoriadou K."/>
            <person name="Maloupa E."/>
            <person name="Willems A."/>
        </authorList>
    </citation>
    <scope>NUCLEOTIDE SEQUENCE</scope>
    <source>
        <strain evidence="13">LMG 28251</strain>
    </source>
</reference>
<keyword evidence="14" id="KW-1185">Reference proteome</keyword>
<keyword evidence="10 12" id="KW-0408">Iron</keyword>
<dbReference type="GO" id="GO:0019646">
    <property type="term" value="P:aerobic electron transport chain"/>
    <property type="evidence" value="ECO:0007669"/>
    <property type="project" value="InterPro"/>
</dbReference>
<dbReference type="EMBL" id="JAAEDH010000009">
    <property type="protein sequence ID" value="MBR0655342.1"/>
    <property type="molecule type" value="Genomic_DNA"/>
</dbReference>
<evidence type="ECO:0000256" key="2">
    <source>
        <dbReference type="ARBA" id="ARBA00009819"/>
    </source>
</evidence>
<evidence type="ECO:0000256" key="1">
    <source>
        <dbReference type="ARBA" id="ARBA00004651"/>
    </source>
</evidence>
<evidence type="ECO:0000256" key="7">
    <source>
        <dbReference type="ARBA" id="ARBA00022723"/>
    </source>
</evidence>
<sequence>MDATILARIQFAANISFHILFPTITIAMGWVLLFFKLRFNATRNEAWMDAYRFWVKIFALSFALGVVSGITMSFQFGTNWPGFMERVGNVAGPLLAYEVLTAFFLEATFLGIMLFGFRRVPGWAHTGATFLVAFGTTMSAFWIIALNSWMHTPQGHEIRDGVVFAADWWAIIFNPSMPYRLVHMLLASALTCAFLLAGISAYRTLRGDRAGGVRTGLLTGIVIAAVLAPVQAFVGDMHGLNTLQHQPAKVAAMEGNWTTGGRVPLLLFAIPDEATRSNRFEIGIPSGASMILGHAPEAVVPGLNDFVGLHPPVAPVFFAFRTMVGMGLLMIGMAWLSAFLLWRRRSLPKFILRVLVGMTFAGWIATLAGWYVTEIGRQPWLVTGILTTAQAVGPVPAGNVGTTLVMYLALYAGLLLAFIMTVFGLAKKGQLAEATPDSVLPVTAAVPQRP</sequence>
<dbReference type="GO" id="GO:0046872">
    <property type="term" value="F:metal ion binding"/>
    <property type="evidence" value="ECO:0007669"/>
    <property type="project" value="UniProtKB-UniRule"/>
</dbReference>
<feature type="transmembrane region" description="Helical" evidence="12">
    <location>
        <begin position="129"/>
        <end position="150"/>
    </location>
</feature>
<evidence type="ECO:0000313" key="13">
    <source>
        <dbReference type="EMBL" id="MBR0655342.1"/>
    </source>
</evidence>
<evidence type="ECO:0000256" key="6">
    <source>
        <dbReference type="ARBA" id="ARBA00022692"/>
    </source>
</evidence>
<comment type="similarity">
    <text evidence="2 12">Belongs to the cytochrome ubiquinol oxidase subunit 1 family.</text>
</comment>